<accession>A0A2H1KTS4</accession>
<evidence type="ECO:0000313" key="3">
    <source>
        <dbReference type="EMBL" id="SMY02622.1"/>
    </source>
</evidence>
<feature type="compositionally biased region" description="Low complexity" evidence="2">
    <location>
        <begin position="13"/>
        <end position="25"/>
    </location>
</feature>
<dbReference type="EMBL" id="FXZE01000029">
    <property type="protein sequence ID" value="SMY02622.1"/>
    <property type="molecule type" value="Genomic_DNA"/>
</dbReference>
<evidence type="ECO:0000256" key="1">
    <source>
        <dbReference type="SAM" id="Coils"/>
    </source>
</evidence>
<name>A0A2H1KTS4_9MICO</name>
<protein>
    <recommendedName>
        <fullName evidence="5">Transposase</fullName>
    </recommendedName>
</protein>
<feature type="region of interest" description="Disordered" evidence="2">
    <location>
        <begin position="1"/>
        <end position="33"/>
    </location>
</feature>
<keyword evidence="1" id="KW-0175">Coiled coil</keyword>
<dbReference type="Proteomes" id="UP000234342">
    <property type="component" value="Unassembled WGS sequence"/>
</dbReference>
<dbReference type="AlphaFoldDB" id="A0A2H1KTS4"/>
<sequence>MSNLVVAEVGQNGSMSSSGPRAGGPSRRRSFTPAQKLELLTQYEDACTRKEGGAFLRGQGLYSSQIAEWRKLRDAGVLTGKKPGETIGKLSAEQVEIARLRRQLEVSQGRLEQTEAALDVMGKLSAFFENAIAQSPDEPKSKKK</sequence>
<evidence type="ECO:0008006" key="5">
    <source>
        <dbReference type="Google" id="ProtNLM"/>
    </source>
</evidence>
<evidence type="ECO:0000256" key="2">
    <source>
        <dbReference type="SAM" id="MobiDB-lite"/>
    </source>
</evidence>
<gene>
    <name evidence="3" type="ORF">BANT10_03420</name>
</gene>
<evidence type="ECO:0000313" key="4">
    <source>
        <dbReference type="Proteomes" id="UP000234342"/>
    </source>
</evidence>
<proteinExistence type="predicted"/>
<keyword evidence="4" id="KW-1185">Reference proteome</keyword>
<reference evidence="4" key="1">
    <citation type="submission" date="2017-03" db="EMBL/GenBank/DDBJ databases">
        <authorList>
            <person name="Monnet C."/>
        </authorList>
    </citation>
    <scope>NUCLEOTIDE SEQUENCE [LARGE SCALE GENOMIC DNA]</scope>
    <source>
        <strain evidence="4">P10</strain>
    </source>
</reference>
<organism evidence="3 4">
    <name type="scientific">Brevibacterium antiquum</name>
    <dbReference type="NCBI Taxonomy" id="234835"/>
    <lineage>
        <taxon>Bacteria</taxon>
        <taxon>Bacillati</taxon>
        <taxon>Actinomycetota</taxon>
        <taxon>Actinomycetes</taxon>
        <taxon>Micrococcales</taxon>
        <taxon>Brevibacteriaceae</taxon>
        <taxon>Brevibacterium</taxon>
    </lineage>
</organism>
<feature type="coiled-coil region" evidence="1">
    <location>
        <begin position="90"/>
        <end position="117"/>
    </location>
</feature>